<gene>
    <name evidence="1" type="ORF">BDY19DRAFT_993370</name>
</gene>
<proteinExistence type="predicted"/>
<name>A0ACB8U4R0_9APHY</name>
<accession>A0ACB8U4R0</accession>
<dbReference type="EMBL" id="MU274911">
    <property type="protein sequence ID" value="KAI0089144.1"/>
    <property type="molecule type" value="Genomic_DNA"/>
</dbReference>
<keyword evidence="2" id="KW-1185">Reference proteome</keyword>
<sequence length="425" mass="48085">MNIITLFILAAVALFNIGQLPQPLPTVYQLTLNGVESIVCDLSASTLRRGTVCNILDALRLPAAPVVLTIVAPPPPKPASLPTETNSSLNDEPTLEFNRRLPPAVVSTSLIVSPMVSSQSIPTSPAWMLPSFDTIVTLFYVLLATFWMSFIVITIWHNDHDPRKSIVRWLTWFFCDRFKARRASSKDYRNVLTADQVDYGSYDDIHWDLFRHKLAAIRSVQPVVPGPSPPVVEEMQPEGPELELRKHVRSAARCQRIRRQKARARAEQQEHVATEEPQAETDREAPVEARRNKRGGKQVRKRQRKQELKEARRAAVNAEAGPSSIPATVPELNDDNFPALPGTNIEPNPVQYQYSFAIIAEVGRPSPTAAIRWTVKTNPDPEPSRPRLERRAADSRVKELREEWVDMEEEVWRKGRRKRKKSGQL</sequence>
<comment type="caution">
    <text evidence="1">The sequence shown here is derived from an EMBL/GenBank/DDBJ whole genome shotgun (WGS) entry which is preliminary data.</text>
</comment>
<reference evidence="1" key="1">
    <citation type="journal article" date="2021" name="Environ. Microbiol.">
        <title>Gene family expansions and transcriptome signatures uncover fungal adaptations to wood decay.</title>
        <authorList>
            <person name="Hage H."/>
            <person name="Miyauchi S."/>
            <person name="Viragh M."/>
            <person name="Drula E."/>
            <person name="Min B."/>
            <person name="Chaduli D."/>
            <person name="Navarro D."/>
            <person name="Favel A."/>
            <person name="Norest M."/>
            <person name="Lesage-Meessen L."/>
            <person name="Balint B."/>
            <person name="Merenyi Z."/>
            <person name="de Eugenio L."/>
            <person name="Morin E."/>
            <person name="Martinez A.T."/>
            <person name="Baldrian P."/>
            <person name="Stursova M."/>
            <person name="Martinez M.J."/>
            <person name="Novotny C."/>
            <person name="Magnuson J.K."/>
            <person name="Spatafora J.W."/>
            <person name="Maurice S."/>
            <person name="Pangilinan J."/>
            <person name="Andreopoulos W."/>
            <person name="LaButti K."/>
            <person name="Hundley H."/>
            <person name="Na H."/>
            <person name="Kuo A."/>
            <person name="Barry K."/>
            <person name="Lipzen A."/>
            <person name="Henrissat B."/>
            <person name="Riley R."/>
            <person name="Ahrendt S."/>
            <person name="Nagy L.G."/>
            <person name="Grigoriev I.V."/>
            <person name="Martin F."/>
            <person name="Rosso M.N."/>
        </authorList>
    </citation>
    <scope>NUCLEOTIDE SEQUENCE</scope>
    <source>
        <strain evidence="1">CBS 384.51</strain>
    </source>
</reference>
<protein>
    <submittedName>
        <fullName evidence="1">Uncharacterized protein</fullName>
    </submittedName>
</protein>
<evidence type="ECO:0000313" key="2">
    <source>
        <dbReference type="Proteomes" id="UP001055072"/>
    </source>
</evidence>
<evidence type="ECO:0000313" key="1">
    <source>
        <dbReference type="EMBL" id="KAI0089144.1"/>
    </source>
</evidence>
<dbReference type="Proteomes" id="UP001055072">
    <property type="component" value="Unassembled WGS sequence"/>
</dbReference>
<organism evidence="1 2">
    <name type="scientific">Irpex rosettiformis</name>
    <dbReference type="NCBI Taxonomy" id="378272"/>
    <lineage>
        <taxon>Eukaryota</taxon>
        <taxon>Fungi</taxon>
        <taxon>Dikarya</taxon>
        <taxon>Basidiomycota</taxon>
        <taxon>Agaricomycotina</taxon>
        <taxon>Agaricomycetes</taxon>
        <taxon>Polyporales</taxon>
        <taxon>Irpicaceae</taxon>
        <taxon>Irpex</taxon>
    </lineage>
</organism>